<dbReference type="InterPro" id="IPR027417">
    <property type="entry name" value="P-loop_NTPase"/>
</dbReference>
<keyword evidence="4" id="KW-0963">Cytoplasm</keyword>
<keyword evidence="8" id="KW-0067">ATP-binding</keyword>
<dbReference type="EMBL" id="JAVRIA010000004">
    <property type="protein sequence ID" value="MDT0558670.1"/>
    <property type="molecule type" value="Genomic_DNA"/>
</dbReference>
<protein>
    <recommendedName>
        <fullName evidence="3">tRNA threonylcarbamoyladenosine biosynthesis protein TsaE</fullName>
    </recommendedName>
    <alternativeName>
        <fullName evidence="10">t(6)A37 threonylcarbamoyladenosine biosynthesis protein TsaE</fullName>
    </alternativeName>
</protein>
<evidence type="ECO:0000313" key="12">
    <source>
        <dbReference type="Proteomes" id="UP001259492"/>
    </source>
</evidence>
<evidence type="ECO:0000256" key="5">
    <source>
        <dbReference type="ARBA" id="ARBA00022694"/>
    </source>
</evidence>
<evidence type="ECO:0000256" key="3">
    <source>
        <dbReference type="ARBA" id="ARBA00019010"/>
    </source>
</evidence>
<dbReference type="PANTHER" id="PTHR33540">
    <property type="entry name" value="TRNA THREONYLCARBAMOYLADENOSINE BIOSYNTHESIS PROTEIN TSAE"/>
    <property type="match status" value="1"/>
</dbReference>
<comment type="similarity">
    <text evidence="2">Belongs to the TsaE family.</text>
</comment>
<dbReference type="Proteomes" id="UP001259492">
    <property type="component" value="Unassembled WGS sequence"/>
</dbReference>
<evidence type="ECO:0000256" key="8">
    <source>
        <dbReference type="ARBA" id="ARBA00022840"/>
    </source>
</evidence>
<name>A0ABU2YN15_9FLAO</name>
<dbReference type="NCBIfam" id="TIGR00150">
    <property type="entry name" value="T6A_YjeE"/>
    <property type="match status" value="1"/>
</dbReference>
<evidence type="ECO:0000256" key="6">
    <source>
        <dbReference type="ARBA" id="ARBA00022723"/>
    </source>
</evidence>
<comment type="subcellular location">
    <subcellularLocation>
        <location evidence="1">Cytoplasm</location>
    </subcellularLocation>
</comment>
<proteinExistence type="inferred from homology"/>
<dbReference type="SUPFAM" id="SSF52540">
    <property type="entry name" value="P-loop containing nucleoside triphosphate hydrolases"/>
    <property type="match status" value="1"/>
</dbReference>
<evidence type="ECO:0000256" key="1">
    <source>
        <dbReference type="ARBA" id="ARBA00004496"/>
    </source>
</evidence>
<gene>
    <name evidence="11" type="primary">tsaE</name>
    <name evidence="11" type="ORF">RM697_08430</name>
</gene>
<dbReference type="RefSeq" id="WP_311427437.1">
    <property type="nucleotide sequence ID" value="NZ_JAVRIA010000004.1"/>
</dbReference>
<evidence type="ECO:0000256" key="9">
    <source>
        <dbReference type="ARBA" id="ARBA00022842"/>
    </source>
</evidence>
<dbReference type="InterPro" id="IPR003442">
    <property type="entry name" value="T6A_TsaE"/>
</dbReference>
<keyword evidence="9" id="KW-0460">Magnesium</keyword>
<reference evidence="11 12" key="1">
    <citation type="submission" date="2023-09" db="EMBL/GenBank/DDBJ databases">
        <authorList>
            <person name="Rey-Velasco X."/>
        </authorList>
    </citation>
    <scope>NUCLEOTIDE SEQUENCE [LARGE SCALE GENOMIC DNA]</scope>
    <source>
        <strain evidence="11 12">W332</strain>
    </source>
</reference>
<organism evidence="11 12">
    <name type="scientific">Microcosmobacter mediterraneus</name>
    <dbReference type="NCBI Taxonomy" id="3075607"/>
    <lineage>
        <taxon>Bacteria</taxon>
        <taxon>Pseudomonadati</taxon>
        <taxon>Bacteroidota</taxon>
        <taxon>Flavobacteriia</taxon>
        <taxon>Flavobacteriales</taxon>
        <taxon>Flavobacteriaceae</taxon>
        <taxon>Microcosmobacter</taxon>
    </lineage>
</organism>
<evidence type="ECO:0000256" key="4">
    <source>
        <dbReference type="ARBA" id="ARBA00022490"/>
    </source>
</evidence>
<dbReference type="Pfam" id="PF02367">
    <property type="entry name" value="TsaE"/>
    <property type="match status" value="1"/>
</dbReference>
<keyword evidence="6" id="KW-0479">Metal-binding</keyword>
<accession>A0ABU2YN15</accession>
<keyword evidence="12" id="KW-1185">Reference proteome</keyword>
<evidence type="ECO:0000256" key="2">
    <source>
        <dbReference type="ARBA" id="ARBA00007599"/>
    </source>
</evidence>
<comment type="caution">
    <text evidence="11">The sequence shown here is derived from an EMBL/GenBank/DDBJ whole genome shotgun (WGS) entry which is preliminary data.</text>
</comment>
<dbReference type="PANTHER" id="PTHR33540:SF2">
    <property type="entry name" value="TRNA THREONYLCARBAMOYLADENOSINE BIOSYNTHESIS PROTEIN TSAE"/>
    <property type="match status" value="1"/>
</dbReference>
<sequence>MERTYTLQNIDNVAEELLASLSSKTLLFYGAMGTGKTTLIKSLIKTLGSEDTVSSPTFSLVNEYHTPESKIYHFDLYRIESSEELYDFGIEDYLHADCYKFIEWPERLEEIVIDDVNFLTIKMLENGARHLKLKENNRLTPNLPMYTQHLL</sequence>
<evidence type="ECO:0000256" key="7">
    <source>
        <dbReference type="ARBA" id="ARBA00022741"/>
    </source>
</evidence>
<keyword evidence="7" id="KW-0547">Nucleotide-binding</keyword>
<dbReference type="Gene3D" id="3.40.50.300">
    <property type="entry name" value="P-loop containing nucleotide triphosphate hydrolases"/>
    <property type="match status" value="1"/>
</dbReference>
<keyword evidence="5" id="KW-0819">tRNA processing</keyword>
<evidence type="ECO:0000313" key="11">
    <source>
        <dbReference type="EMBL" id="MDT0558670.1"/>
    </source>
</evidence>
<evidence type="ECO:0000256" key="10">
    <source>
        <dbReference type="ARBA" id="ARBA00032441"/>
    </source>
</evidence>